<organism evidence="6 7">
    <name type="scientific">Peronospora effusa</name>
    <dbReference type="NCBI Taxonomy" id="542832"/>
    <lineage>
        <taxon>Eukaryota</taxon>
        <taxon>Sar</taxon>
        <taxon>Stramenopiles</taxon>
        <taxon>Oomycota</taxon>
        <taxon>Peronosporomycetes</taxon>
        <taxon>Peronosporales</taxon>
        <taxon>Peronosporaceae</taxon>
        <taxon>Peronospora</taxon>
    </lineage>
</organism>
<dbReference type="InterPro" id="IPR052035">
    <property type="entry name" value="ZnF_BED_domain_contain"/>
</dbReference>
<evidence type="ECO:0000256" key="1">
    <source>
        <dbReference type="ARBA" id="ARBA00004123"/>
    </source>
</evidence>
<keyword evidence="4" id="KW-0862">Zinc</keyword>
<gene>
    <name evidence="6" type="ORF">DD238_000715</name>
</gene>
<evidence type="ECO:0000313" key="6">
    <source>
        <dbReference type="EMBL" id="RMX70012.1"/>
    </source>
</evidence>
<keyword evidence="7" id="KW-1185">Reference proteome</keyword>
<keyword evidence="2" id="KW-0479">Metal-binding</keyword>
<dbReference type="GO" id="GO:0008270">
    <property type="term" value="F:zinc ion binding"/>
    <property type="evidence" value="ECO:0007669"/>
    <property type="project" value="UniProtKB-KW"/>
</dbReference>
<dbReference type="Proteomes" id="UP000282087">
    <property type="component" value="Unassembled WGS sequence"/>
</dbReference>
<comment type="subcellular location">
    <subcellularLocation>
        <location evidence="1">Nucleus</location>
    </subcellularLocation>
</comment>
<evidence type="ECO:0000256" key="3">
    <source>
        <dbReference type="ARBA" id="ARBA00022771"/>
    </source>
</evidence>
<dbReference type="AlphaFoldDB" id="A0A3M6VUQ1"/>
<dbReference type="VEuPathDB" id="FungiDB:DD237_001028"/>
<reference evidence="6 7" key="1">
    <citation type="submission" date="2018-06" db="EMBL/GenBank/DDBJ databases">
        <title>Comparative genomics of downy mildews reveals potential adaptations to biotrophy.</title>
        <authorList>
            <person name="Fletcher K."/>
            <person name="Klosterman S.J."/>
            <person name="Derevnina L."/>
            <person name="Martin F."/>
            <person name="Koike S."/>
            <person name="Reyes Chin-Wo S."/>
            <person name="Mou B."/>
            <person name="Michelmore R."/>
        </authorList>
    </citation>
    <scope>NUCLEOTIDE SEQUENCE [LARGE SCALE GENOMIC DNA]</scope>
    <source>
        <strain evidence="6 7">R14</strain>
    </source>
</reference>
<protein>
    <submittedName>
        <fullName evidence="6">Uncharacterized protein</fullName>
    </submittedName>
</protein>
<keyword evidence="3" id="KW-0863">Zinc-finger</keyword>
<dbReference type="PANTHER" id="PTHR46481:SF10">
    <property type="entry name" value="ZINC FINGER BED DOMAIN-CONTAINING PROTEIN 39"/>
    <property type="match status" value="1"/>
</dbReference>
<sequence length="302" mass="34219">MQLPSMEERFNPDTLKTRIVEFFADADIAFSIVEKQSFHDLIGFLNTKAESMLVQQEALKNHATDIYIATRDIVIEKMKKDIRGVDVIHFTTDYWTTKGNNYGFMSLTGHWVDAKFELHQSLLGLKNVEGSHEGKNLEKYYYKMVAENFDLLNVHGHATVDNGSNNSTLLEAFGRRDDVIFDKEDKMHICVAHVLKLVARDGLAQFGKVDDDEDDEVVVERSAMSIGAIVDRPDGADVSIETVYQRIKGFATFVNGSTQRKEQFACAVKLQQPNSHVVAVIGDVSTRWSSTYQMFLRALQLR</sequence>
<dbReference type="InterPro" id="IPR012337">
    <property type="entry name" value="RNaseH-like_sf"/>
</dbReference>
<name>A0A3M6VUQ1_9STRA</name>
<evidence type="ECO:0000256" key="4">
    <source>
        <dbReference type="ARBA" id="ARBA00022833"/>
    </source>
</evidence>
<evidence type="ECO:0000256" key="5">
    <source>
        <dbReference type="ARBA" id="ARBA00023242"/>
    </source>
</evidence>
<dbReference type="STRING" id="542832.A0A3M6VUQ1"/>
<dbReference type="PANTHER" id="PTHR46481">
    <property type="entry name" value="ZINC FINGER BED DOMAIN-CONTAINING PROTEIN 4"/>
    <property type="match status" value="1"/>
</dbReference>
<keyword evidence="5" id="KW-0539">Nucleus</keyword>
<dbReference type="EMBL" id="QLLG01000008">
    <property type="protein sequence ID" value="RMX70012.1"/>
    <property type="molecule type" value="Genomic_DNA"/>
</dbReference>
<accession>A0A3M6VUQ1</accession>
<evidence type="ECO:0000313" key="7">
    <source>
        <dbReference type="Proteomes" id="UP000282087"/>
    </source>
</evidence>
<proteinExistence type="predicted"/>
<dbReference type="GO" id="GO:0005634">
    <property type="term" value="C:nucleus"/>
    <property type="evidence" value="ECO:0007669"/>
    <property type="project" value="UniProtKB-SubCell"/>
</dbReference>
<evidence type="ECO:0000256" key="2">
    <source>
        <dbReference type="ARBA" id="ARBA00022723"/>
    </source>
</evidence>
<dbReference type="SUPFAM" id="SSF53098">
    <property type="entry name" value="Ribonuclease H-like"/>
    <property type="match status" value="1"/>
</dbReference>
<comment type="caution">
    <text evidence="6">The sequence shown here is derived from an EMBL/GenBank/DDBJ whole genome shotgun (WGS) entry which is preliminary data.</text>
</comment>